<dbReference type="AlphaFoldDB" id="A0A1W1YMC8"/>
<evidence type="ECO:0000313" key="4">
    <source>
        <dbReference type="EMBL" id="SMC37282.1"/>
    </source>
</evidence>
<dbReference type="RefSeq" id="WP_234983519.1">
    <property type="nucleotide sequence ID" value="NZ_FWXK01000003.1"/>
</dbReference>
<dbReference type="STRING" id="371602.SAMN04487984_0817"/>
<keyword evidence="3" id="KW-0131">Cell cycle</keyword>
<comment type="function">
    <text evidence="3">Participates in chromosomal partition during cell division. May act via the formation of a condensin-like complex containing Smc and ScpB that pull DNA away from mid-cell into both cell halves.</text>
</comment>
<dbReference type="InterPro" id="IPR023093">
    <property type="entry name" value="ScpA-like_C"/>
</dbReference>
<keyword evidence="3" id="KW-0963">Cytoplasm</keyword>
<dbReference type="GO" id="GO:0051301">
    <property type="term" value="P:cell division"/>
    <property type="evidence" value="ECO:0007669"/>
    <property type="project" value="UniProtKB-KW"/>
</dbReference>
<evidence type="ECO:0000256" key="3">
    <source>
        <dbReference type="HAMAP-Rule" id="MF_01805"/>
    </source>
</evidence>
<sequence length="256" mass="29560">MNKSEMEQKQLTIDLAAFEGPLDLLLHLIKTLKIDIFDIPIVLVTQQYMDYFRQMKDMKLDIASDYLVMAATLIEIKTKYLLPKPAVEQEEEDDPREQLVEQLLAYKQYQEIGQVLDEKQQHRQLEYPKAPSNLTGYQSKVPLAENEVTTNDLQSAIIKMVERLKANQPVTTTVKTDPYSVDEGMTDIIERMKQSTYKKIAFSEILSQHPLTRSRVVTLFLALLELVKGQQIWMQQSQLGEDIILVRNEEWDGPAS</sequence>
<evidence type="ECO:0000313" key="5">
    <source>
        <dbReference type="Proteomes" id="UP000243884"/>
    </source>
</evidence>
<comment type="subcellular location">
    <subcellularLocation>
        <location evidence="3">Cytoplasm</location>
    </subcellularLocation>
    <text evidence="3">Associated with two foci at the outer edges of the nucleoid region in young cells, and at four foci within both cell halves in older cells.</text>
</comment>
<comment type="subunit">
    <text evidence="3">Component of a cohesin-like complex composed of ScpA, ScpB and the Smc homodimer, in which ScpA and ScpB bind to the head domain of Smc. The presence of the three proteins is required for the association of the complex with DNA.</text>
</comment>
<dbReference type="PANTHER" id="PTHR33969:SF2">
    <property type="entry name" value="SEGREGATION AND CONDENSATION PROTEIN A"/>
    <property type="match status" value="1"/>
</dbReference>
<dbReference type="PANTHER" id="PTHR33969">
    <property type="entry name" value="SEGREGATION AND CONDENSATION PROTEIN A"/>
    <property type="match status" value="1"/>
</dbReference>
<dbReference type="GO" id="GO:0007059">
    <property type="term" value="P:chromosome segregation"/>
    <property type="evidence" value="ECO:0007669"/>
    <property type="project" value="UniProtKB-UniRule"/>
</dbReference>
<accession>A0A1W1YMC8</accession>
<reference evidence="5" key="1">
    <citation type="submission" date="2017-04" db="EMBL/GenBank/DDBJ databases">
        <authorList>
            <person name="Varghese N."/>
            <person name="Submissions S."/>
        </authorList>
    </citation>
    <scope>NUCLEOTIDE SEQUENCE [LARGE SCALE GENOMIC DNA]</scope>
    <source>
        <strain evidence="5">DSM 21500</strain>
    </source>
</reference>
<dbReference type="EMBL" id="FWXK01000003">
    <property type="protein sequence ID" value="SMC37282.1"/>
    <property type="molecule type" value="Genomic_DNA"/>
</dbReference>
<name>A0A1W1YMC8_9LACT</name>
<dbReference type="GO" id="GO:0006260">
    <property type="term" value="P:DNA replication"/>
    <property type="evidence" value="ECO:0007669"/>
    <property type="project" value="UniProtKB-UniRule"/>
</dbReference>
<dbReference type="Pfam" id="PF02616">
    <property type="entry name" value="SMC_ScpA"/>
    <property type="match status" value="1"/>
</dbReference>
<dbReference type="HAMAP" id="MF_01805">
    <property type="entry name" value="ScpA"/>
    <property type="match status" value="1"/>
</dbReference>
<keyword evidence="5" id="KW-1185">Reference proteome</keyword>
<evidence type="ECO:0000256" key="1">
    <source>
        <dbReference type="ARBA" id="ARBA00022829"/>
    </source>
</evidence>
<dbReference type="Proteomes" id="UP000243884">
    <property type="component" value="Unassembled WGS sequence"/>
</dbReference>
<proteinExistence type="inferred from homology"/>
<organism evidence="4 5">
    <name type="scientific">Aerococcus suis</name>
    <dbReference type="NCBI Taxonomy" id="371602"/>
    <lineage>
        <taxon>Bacteria</taxon>
        <taxon>Bacillati</taxon>
        <taxon>Bacillota</taxon>
        <taxon>Bacilli</taxon>
        <taxon>Lactobacillales</taxon>
        <taxon>Aerococcaceae</taxon>
        <taxon>Aerococcus</taxon>
    </lineage>
</organism>
<comment type="similarity">
    <text evidence="3">Belongs to the ScpA family.</text>
</comment>
<dbReference type="Gene3D" id="6.10.250.2410">
    <property type="match status" value="1"/>
</dbReference>
<dbReference type="Gene3D" id="1.10.10.580">
    <property type="entry name" value="Structural maintenance of chromosome 1. Chain E"/>
    <property type="match status" value="1"/>
</dbReference>
<evidence type="ECO:0000256" key="2">
    <source>
        <dbReference type="ARBA" id="ARBA00044777"/>
    </source>
</evidence>
<dbReference type="GO" id="GO:0005737">
    <property type="term" value="C:cytoplasm"/>
    <property type="evidence" value="ECO:0007669"/>
    <property type="project" value="UniProtKB-SubCell"/>
</dbReference>
<gene>
    <name evidence="3" type="primary">scpA</name>
    <name evidence="4" type="ORF">SAMN04487984_0817</name>
</gene>
<dbReference type="InterPro" id="IPR003768">
    <property type="entry name" value="ScpA"/>
</dbReference>
<keyword evidence="3" id="KW-0132">Cell division</keyword>
<keyword evidence="1 3" id="KW-0159">Chromosome partition</keyword>
<protein>
    <recommendedName>
        <fullName evidence="2 3">Segregation and condensation protein A</fullName>
    </recommendedName>
</protein>